<organism evidence="9 10">
    <name type="scientific">Tetrapisispora phaffii (strain ATCC 24235 / CBS 4417 / NBRC 1672 / NRRL Y-8282 / UCD 70-5)</name>
    <name type="common">Yeast</name>
    <name type="synonym">Fabospora phaffii</name>
    <dbReference type="NCBI Taxonomy" id="1071381"/>
    <lineage>
        <taxon>Eukaryota</taxon>
        <taxon>Fungi</taxon>
        <taxon>Dikarya</taxon>
        <taxon>Ascomycota</taxon>
        <taxon>Saccharomycotina</taxon>
        <taxon>Saccharomycetes</taxon>
        <taxon>Saccharomycetales</taxon>
        <taxon>Saccharomycetaceae</taxon>
        <taxon>Tetrapisispora</taxon>
    </lineage>
</organism>
<dbReference type="STRING" id="1071381.G8BVV6"/>
<comment type="function">
    <text evidence="7">Member of a perinuclear network that controls recombination at multiple loci to maintain genome stability. Required for rDNA repeat stability.</text>
</comment>
<evidence type="ECO:0000256" key="4">
    <source>
        <dbReference type="ARBA" id="ARBA00022692"/>
    </source>
</evidence>
<dbReference type="OrthoDB" id="3363151at2759"/>
<dbReference type="PANTHER" id="PTHR28293">
    <property type="entry name" value="NUCLEAR RIM PROTEIN 1"/>
    <property type="match status" value="1"/>
</dbReference>
<dbReference type="KEGG" id="tpf:TPHA_0G01980"/>
<dbReference type="GO" id="GO:0007096">
    <property type="term" value="P:regulation of exit from mitosis"/>
    <property type="evidence" value="ECO:0007669"/>
    <property type="project" value="TreeGrafter"/>
</dbReference>
<keyword evidence="6 8" id="KW-0472">Membrane</keyword>
<dbReference type="AlphaFoldDB" id="G8BVV6"/>
<name>G8BVV6_TETPH</name>
<keyword evidence="5 8" id="KW-1133">Transmembrane helix</keyword>
<dbReference type="GO" id="GO:0031965">
    <property type="term" value="C:nuclear membrane"/>
    <property type="evidence" value="ECO:0007669"/>
    <property type="project" value="UniProtKB-SubCell"/>
</dbReference>
<evidence type="ECO:0000256" key="5">
    <source>
        <dbReference type="ARBA" id="ARBA00022989"/>
    </source>
</evidence>
<dbReference type="HOGENOM" id="CLU_033252_1_0_1"/>
<evidence type="ECO:0000313" key="10">
    <source>
        <dbReference type="Proteomes" id="UP000005666"/>
    </source>
</evidence>
<evidence type="ECO:0000256" key="1">
    <source>
        <dbReference type="ARBA" id="ARBA00004232"/>
    </source>
</evidence>
<evidence type="ECO:0000313" key="9">
    <source>
        <dbReference type="EMBL" id="CCE64034.1"/>
    </source>
</evidence>
<dbReference type="GeneID" id="11535760"/>
<evidence type="ECO:0000256" key="7">
    <source>
        <dbReference type="ARBA" id="ARBA00024979"/>
    </source>
</evidence>
<feature type="transmembrane region" description="Helical" evidence="8">
    <location>
        <begin position="229"/>
        <end position="247"/>
    </location>
</feature>
<evidence type="ECO:0000256" key="2">
    <source>
        <dbReference type="ARBA" id="ARBA00007900"/>
    </source>
</evidence>
<dbReference type="PANTHER" id="PTHR28293:SF1">
    <property type="entry name" value="NUCLEAR RIM PROTEIN 1"/>
    <property type="match status" value="1"/>
</dbReference>
<feature type="transmembrane region" description="Helical" evidence="8">
    <location>
        <begin position="126"/>
        <end position="147"/>
    </location>
</feature>
<dbReference type="InterPro" id="IPR018819">
    <property type="entry name" value="Nur1/Mug154"/>
</dbReference>
<keyword evidence="4 8" id="KW-0812">Transmembrane</keyword>
<sequence length="371" mass="43876">MSKNGTKKLFSMRTLFEWQIYHRICDLHFSIMETINSIDWDKKCQTIAQPLGYSLTLMVFLLRLLQDNILKPNYINIYRSKDIFDLKKSYTFRKYPYLMTLIQDTQTELIKSNKWYNNILGYIDKLSTLLLILLLMLNAIITWLTLFRSNCSYQFYSTDITSKTDNIIIRPLTDLSDINYDPQTNISVFKLLRLYLLNLFKDIEDLPSTVTNSDNKFYYQLNKWKPSKFLLTLFCTFSPISTISFYFTEVTLVTLFPVLFQQIIINYVIFYRYETKLVNEKTIHQSMIQEMENKIIKPKMSKEVQDAKTDVRGNTKKCFAQFFPATTVVRNQIFTSHDIDGNISIQKFDEDTNSFKKINNNILSSRNIVIP</sequence>
<evidence type="ECO:0000256" key="6">
    <source>
        <dbReference type="ARBA" id="ARBA00023136"/>
    </source>
</evidence>
<comment type="similarity">
    <text evidence="2">Belongs to the NUR1 family.</text>
</comment>
<comment type="subcellular location">
    <subcellularLocation>
        <location evidence="1">Nucleus membrane</location>
        <topology evidence="1">Multi-pass membrane protein</topology>
    </subcellularLocation>
</comment>
<gene>
    <name evidence="9" type="primary">TPHA0G01980</name>
    <name evidence="9" type="ordered locus">TPHA_0G01980</name>
</gene>
<dbReference type="GO" id="GO:0043007">
    <property type="term" value="P:maintenance of rDNA"/>
    <property type="evidence" value="ECO:0007669"/>
    <property type="project" value="TreeGrafter"/>
</dbReference>
<proteinExistence type="inferred from homology"/>
<dbReference type="eggNOG" id="ENOG502S7S0">
    <property type="taxonomic scope" value="Eukaryota"/>
</dbReference>
<protein>
    <recommendedName>
        <fullName evidence="3">Nuclear rim protein 1</fullName>
    </recommendedName>
</protein>
<dbReference type="OMA" id="LENTHWS"/>
<feature type="transmembrane region" description="Helical" evidence="8">
    <location>
        <begin position="253"/>
        <end position="271"/>
    </location>
</feature>
<reference evidence="9 10" key="1">
    <citation type="journal article" date="2011" name="Proc. Natl. Acad. Sci. U.S.A.">
        <title>Evolutionary erosion of yeast sex chromosomes by mating-type switching accidents.</title>
        <authorList>
            <person name="Gordon J.L."/>
            <person name="Armisen D."/>
            <person name="Proux-Wera E."/>
            <person name="Oheigeartaigh S.S."/>
            <person name="Byrne K.P."/>
            <person name="Wolfe K.H."/>
        </authorList>
    </citation>
    <scope>NUCLEOTIDE SEQUENCE [LARGE SCALE GENOMIC DNA]</scope>
    <source>
        <strain evidence="10">ATCC 24235 / CBS 4417 / NBRC 1672 / NRRL Y-8282 / UCD 70-5</strain>
    </source>
</reference>
<evidence type="ECO:0000256" key="8">
    <source>
        <dbReference type="SAM" id="Phobius"/>
    </source>
</evidence>
<dbReference type="EMBL" id="HE612862">
    <property type="protein sequence ID" value="CCE64034.1"/>
    <property type="molecule type" value="Genomic_DNA"/>
</dbReference>
<accession>G8BVV6</accession>
<dbReference type="Proteomes" id="UP000005666">
    <property type="component" value="Chromosome 7"/>
</dbReference>
<keyword evidence="10" id="KW-1185">Reference proteome</keyword>
<evidence type="ECO:0000256" key="3">
    <source>
        <dbReference type="ARBA" id="ARBA00018310"/>
    </source>
</evidence>
<dbReference type="RefSeq" id="XP_003686468.1">
    <property type="nucleotide sequence ID" value="XM_003686420.1"/>
</dbReference>
<dbReference type="Pfam" id="PF10332">
    <property type="entry name" value="DUF2418"/>
    <property type="match status" value="1"/>
</dbReference>